<keyword evidence="1" id="KW-0472">Membrane</keyword>
<feature type="transmembrane region" description="Helical" evidence="1">
    <location>
        <begin position="214"/>
        <end position="233"/>
    </location>
</feature>
<evidence type="ECO:0000313" key="3">
    <source>
        <dbReference type="Proteomes" id="UP000236732"/>
    </source>
</evidence>
<sequence length="398" mass="42857">MAASLDEELRERAARLTVAFDGEAWILGRPELGVFVAVPEPGAVFVTTLQETGSLDEATARAGEVAGEEVDGRDFVDGLTAAGLLDPPADAGGARGRIKWIEGVSPRSAARLFGPAAWSCYGAAAVLAVSLLLIRPDLRPSWQDAWFLPSPGLSAFGWLLIGIAFGALHEAWHWLAGRAIGVPAIFRVSYRGIYVVFETDLTQIVTVPRNRRHGVYLAGMAIDTVVLAAALGLRLLDPPRALDDLLAAVVLSQIVGIVWQWAALPLRSDSYALLANALRCHNLYRTTWLTAKATLFRLTQAETAELSRTSARDRQAGRWFVVPYLAGIAGMTWIFVTGVLPLVVSLGQWGLTQFGGSALGSAGFWEAVAVSAYIVVQLGLPPLLALRERRLRRTGELL</sequence>
<organism evidence="2 3">
    <name type="scientific">Nonomuraea solani</name>
    <dbReference type="NCBI Taxonomy" id="1144553"/>
    <lineage>
        <taxon>Bacteria</taxon>
        <taxon>Bacillati</taxon>
        <taxon>Actinomycetota</taxon>
        <taxon>Actinomycetes</taxon>
        <taxon>Streptosporangiales</taxon>
        <taxon>Streptosporangiaceae</taxon>
        <taxon>Nonomuraea</taxon>
    </lineage>
</organism>
<protein>
    <recommendedName>
        <fullName evidence="4">Peptide zinc metalloprotease protein</fullName>
    </recommendedName>
</protein>
<evidence type="ECO:0000256" key="1">
    <source>
        <dbReference type="SAM" id="Phobius"/>
    </source>
</evidence>
<dbReference type="OrthoDB" id="4515621at2"/>
<feature type="transmembrane region" description="Helical" evidence="1">
    <location>
        <begin position="364"/>
        <end position="386"/>
    </location>
</feature>
<dbReference type="AlphaFoldDB" id="A0A1H6ERC7"/>
<feature type="transmembrane region" description="Helical" evidence="1">
    <location>
        <begin position="112"/>
        <end position="134"/>
    </location>
</feature>
<evidence type="ECO:0000313" key="2">
    <source>
        <dbReference type="EMBL" id="SEG99254.1"/>
    </source>
</evidence>
<name>A0A1H6ERC7_9ACTN</name>
<feature type="transmembrane region" description="Helical" evidence="1">
    <location>
        <begin position="245"/>
        <end position="264"/>
    </location>
</feature>
<dbReference type="Proteomes" id="UP000236732">
    <property type="component" value="Unassembled WGS sequence"/>
</dbReference>
<gene>
    <name evidence="2" type="ORF">SAMN05444920_112318</name>
</gene>
<reference evidence="2 3" key="1">
    <citation type="submission" date="2016-10" db="EMBL/GenBank/DDBJ databases">
        <authorList>
            <person name="de Groot N.N."/>
        </authorList>
    </citation>
    <scope>NUCLEOTIDE SEQUENCE [LARGE SCALE GENOMIC DNA]</scope>
    <source>
        <strain evidence="2 3">CGMCC 4.7037</strain>
    </source>
</reference>
<keyword evidence="1" id="KW-0812">Transmembrane</keyword>
<dbReference type="EMBL" id="FNVT01000012">
    <property type="protein sequence ID" value="SEG99254.1"/>
    <property type="molecule type" value="Genomic_DNA"/>
</dbReference>
<dbReference type="RefSeq" id="WP_103960555.1">
    <property type="nucleotide sequence ID" value="NZ_FNVT01000012.1"/>
</dbReference>
<feature type="transmembrane region" description="Helical" evidence="1">
    <location>
        <begin position="321"/>
        <end position="344"/>
    </location>
</feature>
<proteinExistence type="predicted"/>
<keyword evidence="3" id="KW-1185">Reference proteome</keyword>
<keyword evidence="1" id="KW-1133">Transmembrane helix</keyword>
<evidence type="ECO:0008006" key="4">
    <source>
        <dbReference type="Google" id="ProtNLM"/>
    </source>
</evidence>
<accession>A0A1H6ERC7</accession>
<feature type="transmembrane region" description="Helical" evidence="1">
    <location>
        <begin position="146"/>
        <end position="168"/>
    </location>
</feature>